<dbReference type="InterPro" id="IPR015424">
    <property type="entry name" value="PyrdxlP-dep_Trfase"/>
</dbReference>
<dbReference type="PROSITE" id="PS00105">
    <property type="entry name" value="AA_TRANSFER_CLASS_1"/>
    <property type="match status" value="1"/>
</dbReference>
<name>A0AA96FD82_9MICO</name>
<feature type="domain" description="Aminotransferase class I/classII large" evidence="2">
    <location>
        <begin position="35"/>
        <end position="375"/>
    </location>
</feature>
<dbReference type="PANTHER" id="PTHR42691">
    <property type="entry name" value="ASPARTATE AMINOTRANSFERASE YHDR-RELATED"/>
    <property type="match status" value="1"/>
</dbReference>
<dbReference type="Proteomes" id="UP001303408">
    <property type="component" value="Chromosome"/>
</dbReference>
<dbReference type="InterPro" id="IPR004838">
    <property type="entry name" value="NHTrfase_class1_PyrdxlP-BS"/>
</dbReference>
<reference evidence="3" key="1">
    <citation type="submission" date="2023-09" db="EMBL/GenBank/DDBJ databases">
        <title>Demequina sp. a novel bacteria isolated from Capsicum annuum.</title>
        <authorList>
            <person name="Humaira Z."/>
            <person name="Lee J."/>
            <person name="Cho D."/>
        </authorList>
    </citation>
    <scope>NUCLEOTIDE SEQUENCE</scope>
    <source>
        <strain evidence="3">PMTSA13</strain>
    </source>
</reference>
<evidence type="ECO:0000313" key="3">
    <source>
        <dbReference type="EMBL" id="WNM28776.1"/>
    </source>
</evidence>
<protein>
    <recommendedName>
        <fullName evidence="1">Aminotransferase</fullName>
        <ecNumber evidence="1">2.6.1.-</ecNumber>
    </recommendedName>
</protein>
<evidence type="ECO:0000259" key="2">
    <source>
        <dbReference type="Pfam" id="PF00155"/>
    </source>
</evidence>
<comment type="cofactor">
    <cofactor evidence="1">
        <name>pyridoxal 5'-phosphate</name>
        <dbReference type="ChEBI" id="CHEBI:597326"/>
    </cofactor>
</comment>
<dbReference type="RefSeq" id="WP_313545342.1">
    <property type="nucleotide sequence ID" value="NZ_CP134880.1"/>
</dbReference>
<gene>
    <name evidence="3" type="ORF">RN607_07145</name>
</gene>
<keyword evidence="1 3" id="KW-0032">Aminotransferase</keyword>
<accession>A0AA96FD82</accession>
<dbReference type="Pfam" id="PF00155">
    <property type="entry name" value="Aminotran_1_2"/>
    <property type="match status" value="1"/>
</dbReference>
<dbReference type="Gene3D" id="3.40.640.10">
    <property type="entry name" value="Type I PLP-dependent aspartate aminotransferase-like (Major domain)"/>
    <property type="match status" value="1"/>
</dbReference>
<sequence>MELARRARSAESEIAPVTDFLGQMEVLARMPGAVDLTFGNPHEMPLPGLVAALAAQVQPRSETWFAYKTSEEPARTAVATGLSAELGTAFEPQDVAMTQGAFGAISLALHLLTDPADEVIVPVPGWFCYSPMLRSAALTPVPVPLDADSFDLDLDAIAAAVTPRTRIIVVNSPANPTGRVYSHDQLTALARLADDASGRIGRRIWILSDEPYRRIRFAGVPFTSPATVYPWTLIDYSYGKILLAPGQRLGYLALSPLMPAETRAELRAALTPLQLSIGWGFPDAVMQYAAPALEEVGIDLVELEAKRDLVHGALSEAGFTLTRPDGTFYLWGEAPDGDGDAFAARLANDQVYVMPGRLFERPGHFRISLTATMDSLQRALPFLITSA</sequence>
<organism evidence="3">
    <name type="scientific">Demequina capsici</name>
    <dbReference type="NCBI Taxonomy" id="3075620"/>
    <lineage>
        <taxon>Bacteria</taxon>
        <taxon>Bacillati</taxon>
        <taxon>Actinomycetota</taxon>
        <taxon>Actinomycetes</taxon>
        <taxon>Micrococcales</taxon>
        <taxon>Demequinaceae</taxon>
        <taxon>Demequina</taxon>
    </lineage>
</organism>
<dbReference type="PANTHER" id="PTHR42691:SF1">
    <property type="entry name" value="ASPARTATE AMINOTRANSFERASE YHDR-RELATED"/>
    <property type="match status" value="1"/>
</dbReference>
<dbReference type="KEGG" id="dcp:RN607_07145"/>
<dbReference type="GO" id="GO:0030170">
    <property type="term" value="F:pyridoxal phosphate binding"/>
    <property type="evidence" value="ECO:0007669"/>
    <property type="project" value="InterPro"/>
</dbReference>
<dbReference type="GO" id="GO:0008483">
    <property type="term" value="F:transaminase activity"/>
    <property type="evidence" value="ECO:0007669"/>
    <property type="project" value="UniProtKB-KW"/>
</dbReference>
<keyword evidence="1" id="KW-0808">Transferase</keyword>
<dbReference type="AlphaFoldDB" id="A0AA96FD82"/>
<dbReference type="CDD" id="cd00609">
    <property type="entry name" value="AAT_like"/>
    <property type="match status" value="1"/>
</dbReference>
<dbReference type="InterPro" id="IPR015421">
    <property type="entry name" value="PyrdxlP-dep_Trfase_major"/>
</dbReference>
<proteinExistence type="inferred from homology"/>
<comment type="similarity">
    <text evidence="1">Belongs to the class-I pyridoxal-phosphate-dependent aminotransferase family.</text>
</comment>
<dbReference type="SUPFAM" id="SSF53383">
    <property type="entry name" value="PLP-dependent transferases"/>
    <property type="match status" value="1"/>
</dbReference>
<dbReference type="EC" id="2.6.1.-" evidence="1"/>
<dbReference type="InterPro" id="IPR004839">
    <property type="entry name" value="Aminotransferase_I/II_large"/>
</dbReference>
<evidence type="ECO:0000256" key="1">
    <source>
        <dbReference type="RuleBase" id="RU000481"/>
    </source>
</evidence>
<dbReference type="EMBL" id="CP134880">
    <property type="protein sequence ID" value="WNM28776.1"/>
    <property type="molecule type" value="Genomic_DNA"/>
</dbReference>